<protein>
    <submittedName>
        <fullName evidence="1">Uncharacterized protein</fullName>
    </submittedName>
</protein>
<reference evidence="1 2" key="1">
    <citation type="submission" date="2024-06" db="EMBL/GenBank/DDBJ databases">
        <title>The Natural Products Discovery Center: Release of the First 8490 Sequenced Strains for Exploring Actinobacteria Biosynthetic Diversity.</title>
        <authorList>
            <person name="Kalkreuter E."/>
            <person name="Kautsar S.A."/>
            <person name="Yang D."/>
            <person name="Bader C.D."/>
            <person name="Teijaro C.N."/>
            <person name="Fluegel L."/>
            <person name="Davis C.M."/>
            <person name="Simpson J.R."/>
            <person name="Lauterbach L."/>
            <person name="Steele A.D."/>
            <person name="Gui C."/>
            <person name="Meng S."/>
            <person name="Li G."/>
            <person name="Viehrig K."/>
            <person name="Ye F."/>
            <person name="Su P."/>
            <person name="Kiefer A.F."/>
            <person name="Nichols A."/>
            <person name="Cepeda A.J."/>
            <person name="Yan W."/>
            <person name="Fan B."/>
            <person name="Jiang Y."/>
            <person name="Adhikari A."/>
            <person name="Zheng C.-J."/>
            <person name="Schuster L."/>
            <person name="Cowan T.M."/>
            <person name="Smanski M.J."/>
            <person name="Chevrette M.G."/>
            <person name="De Carvalho L.P.S."/>
            <person name="Shen B."/>
        </authorList>
    </citation>
    <scope>NUCLEOTIDE SEQUENCE [LARGE SCALE GENOMIC DNA]</scope>
    <source>
        <strain evidence="1 2">NPDC048274</strain>
    </source>
</reference>
<accession>A0ABV3E193</accession>
<gene>
    <name evidence="1" type="ORF">AB0D65_07850</name>
</gene>
<comment type="caution">
    <text evidence="1">The sequence shown here is derived from an EMBL/GenBank/DDBJ whole genome shotgun (WGS) entry which is preliminary data.</text>
</comment>
<evidence type="ECO:0000313" key="1">
    <source>
        <dbReference type="EMBL" id="MEU9350925.1"/>
    </source>
</evidence>
<proteinExistence type="predicted"/>
<dbReference type="Proteomes" id="UP001551582">
    <property type="component" value="Unassembled WGS sequence"/>
</dbReference>
<keyword evidence="2" id="KW-1185">Reference proteome</keyword>
<name>A0ABV3E193_9ACTN</name>
<evidence type="ECO:0000313" key="2">
    <source>
        <dbReference type="Proteomes" id="UP001551582"/>
    </source>
</evidence>
<organism evidence="1 2">
    <name type="scientific">Streptomyces griseoloalbus</name>
    <dbReference type="NCBI Taxonomy" id="67303"/>
    <lineage>
        <taxon>Bacteria</taxon>
        <taxon>Bacillati</taxon>
        <taxon>Actinomycetota</taxon>
        <taxon>Actinomycetes</taxon>
        <taxon>Kitasatosporales</taxon>
        <taxon>Streptomycetaceae</taxon>
        <taxon>Streptomyces</taxon>
    </lineage>
</organism>
<sequence length="56" mass="6072">MLGTAPALRLWVEAWGTDHGMRPGEESTAVAEAEHEQSSFDVAVRSGHHGVDELRS</sequence>
<dbReference type="EMBL" id="JBEZLS010000004">
    <property type="protein sequence ID" value="MEU9350925.1"/>
    <property type="molecule type" value="Genomic_DNA"/>
</dbReference>
<dbReference type="RefSeq" id="WP_359977596.1">
    <property type="nucleotide sequence ID" value="NZ_JBEZLS010000004.1"/>
</dbReference>